<comment type="caution">
    <text evidence="1">The sequence shown here is derived from an EMBL/GenBank/DDBJ whole genome shotgun (WGS) entry which is preliminary data.</text>
</comment>
<proteinExistence type="predicted"/>
<dbReference type="EMBL" id="LAZR01048729">
    <property type="protein sequence ID" value="KKK91276.1"/>
    <property type="molecule type" value="Genomic_DNA"/>
</dbReference>
<feature type="non-terminal residue" evidence="1">
    <location>
        <position position="37"/>
    </location>
</feature>
<sequence>MKRRLLAAGMALVAGTVAAQDVEYVMYGLKEAADDWE</sequence>
<organism evidence="1">
    <name type="scientific">marine sediment metagenome</name>
    <dbReference type="NCBI Taxonomy" id="412755"/>
    <lineage>
        <taxon>unclassified sequences</taxon>
        <taxon>metagenomes</taxon>
        <taxon>ecological metagenomes</taxon>
    </lineage>
</organism>
<name>A0A0F9C3M1_9ZZZZ</name>
<dbReference type="AlphaFoldDB" id="A0A0F9C3M1"/>
<evidence type="ECO:0000313" key="1">
    <source>
        <dbReference type="EMBL" id="KKK91276.1"/>
    </source>
</evidence>
<protein>
    <submittedName>
        <fullName evidence="1">Uncharacterized protein</fullName>
    </submittedName>
</protein>
<gene>
    <name evidence="1" type="ORF">LCGC14_2714620</name>
</gene>
<accession>A0A0F9C3M1</accession>
<reference evidence="1" key="1">
    <citation type="journal article" date="2015" name="Nature">
        <title>Complex archaea that bridge the gap between prokaryotes and eukaryotes.</title>
        <authorList>
            <person name="Spang A."/>
            <person name="Saw J.H."/>
            <person name="Jorgensen S.L."/>
            <person name="Zaremba-Niedzwiedzka K."/>
            <person name="Martijn J."/>
            <person name="Lind A.E."/>
            <person name="van Eijk R."/>
            <person name="Schleper C."/>
            <person name="Guy L."/>
            <person name="Ettema T.J."/>
        </authorList>
    </citation>
    <scope>NUCLEOTIDE SEQUENCE</scope>
</reference>